<evidence type="ECO:0000256" key="1">
    <source>
        <dbReference type="SAM" id="Coils"/>
    </source>
</evidence>
<keyword evidence="1" id="KW-0175">Coiled coil</keyword>
<evidence type="ECO:0000256" key="2">
    <source>
        <dbReference type="SAM" id="MobiDB-lite"/>
    </source>
</evidence>
<sequence length="819" mass="88744">MPLQFTNLEEEEPPHNPPATPPTLTTGSSPPFHVPDTPTPATGVPPPAPLPAGFFPPPHPTSGLPGLSAGPSAGSSAGPSAGSLSLSPAGTPQIGLEMLRNEHMLLKSKIDGTKDWAGYVHVSHSDINRYVELNGIINAATTTHTTTPSHPSTSHLTASLDAEKKKLADLAASLRRKEEKILALEKEKGPLEQQLAEAKASLESVLESLEKKKEEFVALHPREADLDRREIELDEKNAALDEREDLLKAGEDGLEAQEEENMAYAGRLMEKMKVAEAAIEKEKELDVEKAALQQQKEALEQQKEAVQQEKGAVQRQKEELGKKEILLKRVDQALQTKDKRLAGKETELKDREEVLSEKEARAFQEAEDVERMKAFMTATTAGQQAQFQEFEKKRAAFMRQISYQTLPAQPSTQQSLLVPSPRQPVLQLQPPRPPQAALIQPPHHQAPSLPYQARQIQPDTSQRVVLGYQFGWDAALPVGVEQGRRKATAETTKLHVENLRKVIFKIRELMDRHKQYMAGAIKVDLNALQKEIGARMDTERELEEEMEMTFDEKMDATMQKEGNPTWEYIRRMGIKLDCPIYFYFPANPDDGAATAGIIKPAPPATTPESLGLSQVVIVRGGPNFSPGQPPLSRASTPAPGPDAPIIQITTPGGTNQSPRTAEAARRGGGGGGRLTASPEPSLLQVPPRNYKRKERERSNSPAPGAAADAGEPARKRLRSHSPSPAVVPAPLRLLAPAQPAVVQLLASANPGTTAASAVYTSSSFAPVLAPAAPLASASQGNPSAEGHPSQEAVDNREMVEEEEDETVMSLGVWGCGKSA</sequence>
<accession>A0AAN7AZE7</accession>
<organism evidence="3 4">
    <name type="scientific">Triangularia verruculosa</name>
    <dbReference type="NCBI Taxonomy" id="2587418"/>
    <lineage>
        <taxon>Eukaryota</taxon>
        <taxon>Fungi</taxon>
        <taxon>Dikarya</taxon>
        <taxon>Ascomycota</taxon>
        <taxon>Pezizomycotina</taxon>
        <taxon>Sordariomycetes</taxon>
        <taxon>Sordariomycetidae</taxon>
        <taxon>Sordariales</taxon>
        <taxon>Podosporaceae</taxon>
        <taxon>Triangularia</taxon>
    </lineage>
</organism>
<evidence type="ECO:0000313" key="3">
    <source>
        <dbReference type="EMBL" id="KAK4204609.1"/>
    </source>
</evidence>
<protein>
    <submittedName>
        <fullName evidence="3">Uncharacterized protein</fullName>
    </submittedName>
</protein>
<dbReference type="PANTHER" id="PTHR48125:SF12">
    <property type="entry name" value="AT HOOK TRANSCRIPTION FACTOR FAMILY-RELATED"/>
    <property type="match status" value="1"/>
</dbReference>
<feature type="compositionally biased region" description="Pro residues" evidence="2">
    <location>
        <begin position="43"/>
        <end position="60"/>
    </location>
</feature>
<feature type="coiled-coil region" evidence="1">
    <location>
        <begin position="160"/>
        <end position="361"/>
    </location>
</feature>
<feature type="region of interest" description="Disordered" evidence="2">
    <location>
        <begin position="620"/>
        <end position="724"/>
    </location>
</feature>
<dbReference type="PANTHER" id="PTHR48125">
    <property type="entry name" value="LP07818P1"/>
    <property type="match status" value="1"/>
</dbReference>
<feature type="region of interest" description="Disordered" evidence="2">
    <location>
        <begin position="1"/>
        <end position="89"/>
    </location>
</feature>
<proteinExistence type="predicted"/>
<evidence type="ECO:0000313" key="4">
    <source>
        <dbReference type="Proteomes" id="UP001303160"/>
    </source>
</evidence>
<keyword evidence="4" id="KW-1185">Reference proteome</keyword>
<dbReference type="EMBL" id="MU863881">
    <property type="protein sequence ID" value="KAK4204609.1"/>
    <property type="molecule type" value="Genomic_DNA"/>
</dbReference>
<feature type="region of interest" description="Disordered" evidence="2">
    <location>
        <begin position="773"/>
        <end position="819"/>
    </location>
</feature>
<comment type="caution">
    <text evidence="3">The sequence shown here is derived from an EMBL/GenBank/DDBJ whole genome shotgun (WGS) entry which is preliminary data.</text>
</comment>
<gene>
    <name evidence="3" type="ORF">QBC40DRAFT_250009</name>
</gene>
<feature type="compositionally biased region" description="Polar residues" evidence="2">
    <location>
        <begin position="647"/>
        <end position="659"/>
    </location>
</feature>
<name>A0AAN7AZE7_9PEZI</name>
<feature type="compositionally biased region" description="Low complexity" evidence="2">
    <location>
        <begin position="22"/>
        <end position="42"/>
    </location>
</feature>
<feature type="compositionally biased region" description="Low complexity" evidence="2">
    <location>
        <begin position="61"/>
        <end position="89"/>
    </location>
</feature>
<dbReference type="Proteomes" id="UP001303160">
    <property type="component" value="Unassembled WGS sequence"/>
</dbReference>
<dbReference type="AlphaFoldDB" id="A0AAN7AZE7"/>
<reference evidence="3" key="2">
    <citation type="submission" date="2023-05" db="EMBL/GenBank/DDBJ databases">
        <authorList>
            <consortium name="Lawrence Berkeley National Laboratory"/>
            <person name="Steindorff A."/>
            <person name="Hensen N."/>
            <person name="Bonometti L."/>
            <person name="Westerberg I."/>
            <person name="Brannstrom I.O."/>
            <person name="Guillou S."/>
            <person name="Cros-Aarteil S."/>
            <person name="Calhoun S."/>
            <person name="Haridas S."/>
            <person name="Kuo A."/>
            <person name="Mondo S."/>
            <person name="Pangilinan J."/>
            <person name="Riley R."/>
            <person name="Labutti K."/>
            <person name="Andreopoulos B."/>
            <person name="Lipzen A."/>
            <person name="Chen C."/>
            <person name="Yanf M."/>
            <person name="Daum C."/>
            <person name="Ng V."/>
            <person name="Clum A."/>
            <person name="Ohm R."/>
            <person name="Martin F."/>
            <person name="Silar P."/>
            <person name="Natvig D."/>
            <person name="Lalanne C."/>
            <person name="Gautier V."/>
            <person name="Ament-Velasquez S.L."/>
            <person name="Kruys A."/>
            <person name="Hutchinson M.I."/>
            <person name="Powell A.J."/>
            <person name="Barry K."/>
            <person name="Miller A.N."/>
            <person name="Grigoriev I.V."/>
            <person name="Debuchy R."/>
            <person name="Gladieux P."/>
            <person name="Thoren M.H."/>
            <person name="Johannesson H."/>
        </authorList>
    </citation>
    <scope>NUCLEOTIDE SEQUENCE</scope>
    <source>
        <strain evidence="3">CBS 315.58</strain>
    </source>
</reference>
<reference evidence="3" key="1">
    <citation type="journal article" date="2023" name="Mol. Phylogenet. Evol.">
        <title>Genome-scale phylogeny and comparative genomics of the fungal order Sordariales.</title>
        <authorList>
            <person name="Hensen N."/>
            <person name="Bonometti L."/>
            <person name="Westerberg I."/>
            <person name="Brannstrom I.O."/>
            <person name="Guillou S."/>
            <person name="Cros-Aarteil S."/>
            <person name="Calhoun S."/>
            <person name="Haridas S."/>
            <person name="Kuo A."/>
            <person name="Mondo S."/>
            <person name="Pangilinan J."/>
            <person name="Riley R."/>
            <person name="LaButti K."/>
            <person name="Andreopoulos B."/>
            <person name="Lipzen A."/>
            <person name="Chen C."/>
            <person name="Yan M."/>
            <person name="Daum C."/>
            <person name="Ng V."/>
            <person name="Clum A."/>
            <person name="Steindorff A."/>
            <person name="Ohm R.A."/>
            <person name="Martin F."/>
            <person name="Silar P."/>
            <person name="Natvig D.O."/>
            <person name="Lalanne C."/>
            <person name="Gautier V."/>
            <person name="Ament-Velasquez S.L."/>
            <person name="Kruys A."/>
            <person name="Hutchinson M.I."/>
            <person name="Powell A.J."/>
            <person name="Barry K."/>
            <person name="Miller A.N."/>
            <person name="Grigoriev I.V."/>
            <person name="Debuchy R."/>
            <person name="Gladieux P."/>
            <person name="Hiltunen Thoren M."/>
            <person name="Johannesson H."/>
        </authorList>
    </citation>
    <scope>NUCLEOTIDE SEQUENCE</scope>
    <source>
        <strain evidence="3">CBS 315.58</strain>
    </source>
</reference>
<feature type="compositionally biased region" description="Low complexity" evidence="2">
    <location>
        <begin position="701"/>
        <end position="710"/>
    </location>
</feature>